<dbReference type="Pfam" id="PF20266">
    <property type="entry name" value="Mab-21_C"/>
    <property type="match status" value="1"/>
</dbReference>
<dbReference type="Proteomes" id="UP001164746">
    <property type="component" value="Chromosome 9"/>
</dbReference>
<dbReference type="EMBL" id="CP111020">
    <property type="protein sequence ID" value="WAR14291.1"/>
    <property type="molecule type" value="Genomic_DNA"/>
</dbReference>
<evidence type="ECO:0000259" key="1">
    <source>
        <dbReference type="Pfam" id="PF20266"/>
    </source>
</evidence>
<reference evidence="2" key="1">
    <citation type="submission" date="2022-11" db="EMBL/GenBank/DDBJ databases">
        <title>Centuries of genome instability and evolution in soft-shell clam transmissible cancer (bioRxiv).</title>
        <authorList>
            <person name="Hart S.F.M."/>
            <person name="Yonemitsu M.A."/>
            <person name="Giersch R.M."/>
            <person name="Beal B.F."/>
            <person name="Arriagada G."/>
            <person name="Davis B.W."/>
            <person name="Ostrander E.A."/>
            <person name="Goff S.P."/>
            <person name="Metzger M.J."/>
        </authorList>
    </citation>
    <scope>NUCLEOTIDE SEQUENCE</scope>
    <source>
        <strain evidence="2">MELC-2E11</strain>
        <tissue evidence="2">Siphon/mantle</tissue>
    </source>
</reference>
<accession>A0ABY7F4P8</accession>
<protein>
    <recommendedName>
        <fullName evidence="1">Mab-21-like HhH/H2TH-like domain-containing protein</fullName>
    </recommendedName>
</protein>
<evidence type="ECO:0000313" key="2">
    <source>
        <dbReference type="EMBL" id="WAR14291.1"/>
    </source>
</evidence>
<sequence length="442" mass="51593">MEDKPLSGKTRRRISDGELSVRVCEVLDQLGYSQSMVEHRREAWREANGIVNSTGQNPTILIAGSKAEGFTAPSESDTDRVFLDNYTMCRIPEDDSPTLSNTKCEFTMDKEHCHPGHFRLEQKEAGAYECLNIKQALFVHDNGRTFVSSEKYRTSYMQDKTKETISGPALTGCNEYYSWDFVYAFPCTSQQQLLAEWINRPRHHNWPTPDLIAEVPKLEAQMVPVGCKSSEHKDIEWRVCFIPSEQRLTNSWEENQYKIYILLKLIKKSQLKPISEEISSYVLKNIMLWYTEQNPRHIFQKEHLLQNVILCLKNLKEAINTNHLPYYMIPGRNLLTGKISLELKQQLIEKVKELIQEGPNVILRLPKVQAALKMSPAELAERGRWRDELEKLALERWNIWLTHWRPGMETEELPFPNKIDELAWQDPDYIRVDEKMNDMYSL</sequence>
<dbReference type="InterPro" id="IPR024810">
    <property type="entry name" value="MAB21L/cGLR"/>
</dbReference>
<name>A0ABY7F4P8_MYAAR</name>
<dbReference type="InterPro" id="IPR046906">
    <property type="entry name" value="Mab-21_HhH/H2TH-like"/>
</dbReference>
<organism evidence="2 3">
    <name type="scientific">Mya arenaria</name>
    <name type="common">Soft-shell clam</name>
    <dbReference type="NCBI Taxonomy" id="6604"/>
    <lineage>
        <taxon>Eukaryota</taxon>
        <taxon>Metazoa</taxon>
        <taxon>Spiralia</taxon>
        <taxon>Lophotrochozoa</taxon>
        <taxon>Mollusca</taxon>
        <taxon>Bivalvia</taxon>
        <taxon>Autobranchia</taxon>
        <taxon>Heteroconchia</taxon>
        <taxon>Euheterodonta</taxon>
        <taxon>Imparidentia</taxon>
        <taxon>Neoheterodontei</taxon>
        <taxon>Myida</taxon>
        <taxon>Myoidea</taxon>
        <taxon>Myidae</taxon>
        <taxon>Mya</taxon>
    </lineage>
</organism>
<proteinExistence type="predicted"/>
<feature type="domain" description="Mab-21-like HhH/H2TH-like" evidence="1">
    <location>
        <begin position="262"/>
        <end position="351"/>
    </location>
</feature>
<dbReference type="PANTHER" id="PTHR10656:SF69">
    <property type="entry name" value="MAB-21-LIKE HHH_H2TH-LIKE DOMAIN-CONTAINING PROTEIN"/>
    <property type="match status" value="1"/>
</dbReference>
<gene>
    <name evidence="2" type="ORF">MAR_004396</name>
</gene>
<dbReference type="SMART" id="SM01265">
    <property type="entry name" value="Mab-21"/>
    <property type="match status" value="1"/>
</dbReference>
<dbReference type="Gene3D" id="1.10.1410.40">
    <property type="match status" value="1"/>
</dbReference>
<keyword evidence="3" id="KW-1185">Reference proteome</keyword>
<evidence type="ECO:0000313" key="3">
    <source>
        <dbReference type="Proteomes" id="UP001164746"/>
    </source>
</evidence>
<dbReference type="PANTHER" id="PTHR10656">
    <property type="entry name" value="CELL FATE DETERMINING PROTEIN MAB21-RELATED"/>
    <property type="match status" value="1"/>
</dbReference>